<protein>
    <submittedName>
        <fullName evidence="4">NUDIX domain-containing protein</fullName>
    </submittedName>
</protein>
<accession>A0A3M9XMC0</accession>
<dbReference type="GO" id="GO:0016787">
    <property type="term" value="F:hydrolase activity"/>
    <property type="evidence" value="ECO:0007669"/>
    <property type="project" value="UniProtKB-KW"/>
</dbReference>
<dbReference type="SUPFAM" id="SSF55811">
    <property type="entry name" value="Nudix"/>
    <property type="match status" value="1"/>
</dbReference>
<organism evidence="4 5">
    <name type="scientific">Methylocystis hirsuta</name>
    <dbReference type="NCBI Taxonomy" id="369798"/>
    <lineage>
        <taxon>Bacteria</taxon>
        <taxon>Pseudomonadati</taxon>
        <taxon>Pseudomonadota</taxon>
        <taxon>Alphaproteobacteria</taxon>
        <taxon>Hyphomicrobiales</taxon>
        <taxon>Methylocystaceae</taxon>
        <taxon>Methylocystis</taxon>
    </lineage>
</organism>
<dbReference type="Pfam" id="PF00293">
    <property type="entry name" value="NUDIX"/>
    <property type="match status" value="1"/>
</dbReference>
<dbReference type="PROSITE" id="PS00893">
    <property type="entry name" value="NUDIX_BOX"/>
    <property type="match status" value="1"/>
</dbReference>
<keyword evidence="5" id="KW-1185">Reference proteome</keyword>
<dbReference type="PROSITE" id="PS51462">
    <property type="entry name" value="NUDIX"/>
    <property type="match status" value="1"/>
</dbReference>
<dbReference type="RefSeq" id="WP_123175379.1">
    <property type="nucleotide sequence ID" value="NZ_QWDD01000001.1"/>
</dbReference>
<name>A0A3M9XMC0_9HYPH</name>
<dbReference type="InterPro" id="IPR020084">
    <property type="entry name" value="NUDIX_hydrolase_CS"/>
</dbReference>
<evidence type="ECO:0000313" key="4">
    <source>
        <dbReference type="EMBL" id="RNJ49413.1"/>
    </source>
</evidence>
<dbReference type="InterPro" id="IPR015797">
    <property type="entry name" value="NUDIX_hydrolase-like_dom_sf"/>
</dbReference>
<feature type="domain" description="Nudix hydrolase" evidence="3">
    <location>
        <begin position="3"/>
        <end position="131"/>
    </location>
</feature>
<evidence type="ECO:0000256" key="2">
    <source>
        <dbReference type="ARBA" id="ARBA00022801"/>
    </source>
</evidence>
<dbReference type="Proteomes" id="UP000268623">
    <property type="component" value="Unassembled WGS sequence"/>
</dbReference>
<evidence type="ECO:0000313" key="5">
    <source>
        <dbReference type="Proteomes" id="UP000268623"/>
    </source>
</evidence>
<reference evidence="4 5" key="1">
    <citation type="submission" date="2018-08" db="EMBL/GenBank/DDBJ databases">
        <title>Genome sequence of Methylocystis hirsuta CSC1, a methanotroph able to accumulate PHAs.</title>
        <authorList>
            <person name="Bordel S."/>
            <person name="Rodriguez E."/>
            <person name="Gancedo J."/>
            <person name="Munoz R."/>
        </authorList>
    </citation>
    <scope>NUCLEOTIDE SEQUENCE [LARGE SCALE GENOMIC DNA]</scope>
    <source>
        <strain evidence="4 5">CSC1</strain>
    </source>
</reference>
<dbReference type="AlphaFoldDB" id="A0A3M9XMC0"/>
<dbReference type="OrthoDB" id="9761969at2"/>
<dbReference type="Gene3D" id="3.90.79.10">
    <property type="entry name" value="Nucleoside Triphosphate Pyrophosphohydrolase"/>
    <property type="match status" value="1"/>
</dbReference>
<sequence>MSFYKPYVCGFLFNDSGSHVVMIRKNRPEWQAGKINGIGGKVEGGELLAEAMVREGLEEAGVEPGWQPFVKLRYPNADVAFFAARDSEMFERASTKESEEIIKPEVAYLDKKQFASPNIAFLIPMAWHALAHERILVPAELSMRDTVESRLAA</sequence>
<dbReference type="InterPro" id="IPR000086">
    <property type="entry name" value="NUDIX_hydrolase_dom"/>
</dbReference>
<evidence type="ECO:0000259" key="3">
    <source>
        <dbReference type="PROSITE" id="PS51462"/>
    </source>
</evidence>
<keyword evidence="2" id="KW-0378">Hydrolase</keyword>
<comment type="caution">
    <text evidence="4">The sequence shown here is derived from an EMBL/GenBank/DDBJ whole genome shotgun (WGS) entry which is preliminary data.</text>
</comment>
<gene>
    <name evidence="4" type="ORF">D1O30_07145</name>
</gene>
<proteinExistence type="predicted"/>
<evidence type="ECO:0000256" key="1">
    <source>
        <dbReference type="ARBA" id="ARBA00001946"/>
    </source>
</evidence>
<comment type="cofactor">
    <cofactor evidence="1">
        <name>Mg(2+)</name>
        <dbReference type="ChEBI" id="CHEBI:18420"/>
    </cofactor>
</comment>
<dbReference type="EMBL" id="QWDD01000001">
    <property type="protein sequence ID" value="RNJ49413.1"/>
    <property type="molecule type" value="Genomic_DNA"/>
</dbReference>